<dbReference type="GO" id="GO:0005524">
    <property type="term" value="F:ATP binding"/>
    <property type="evidence" value="ECO:0007669"/>
    <property type="project" value="UniProtKB-KW"/>
</dbReference>
<dbReference type="InterPro" id="IPR039421">
    <property type="entry name" value="Type_1_exporter"/>
</dbReference>
<feature type="transmembrane region" description="Helical" evidence="9">
    <location>
        <begin position="159"/>
        <end position="179"/>
    </location>
</feature>
<feature type="domain" description="ABC transporter" evidence="10">
    <location>
        <begin position="339"/>
        <end position="577"/>
    </location>
</feature>
<dbReference type="GO" id="GO:0005886">
    <property type="term" value="C:plasma membrane"/>
    <property type="evidence" value="ECO:0007669"/>
    <property type="project" value="UniProtKB-SubCell"/>
</dbReference>
<dbReference type="RefSeq" id="WP_120197803.1">
    <property type="nucleotide sequence ID" value="NZ_MCIA01000031.1"/>
</dbReference>
<keyword evidence="13" id="KW-1185">Reference proteome</keyword>
<evidence type="ECO:0000256" key="4">
    <source>
        <dbReference type="ARBA" id="ARBA00022692"/>
    </source>
</evidence>
<feature type="domain" description="ABC transmembrane type-1" evidence="11">
    <location>
        <begin position="17"/>
        <end position="305"/>
    </location>
</feature>
<evidence type="ECO:0000313" key="13">
    <source>
        <dbReference type="Proteomes" id="UP000284277"/>
    </source>
</evidence>
<sequence length="586" mass="64929">MITLLKRLKMSEWIQAFVSLVFIVVQVWLDLKLPEYMSQITTLVQNPGSEMGAIWLVGGKMLVCALGSLLSAVVVGFFSARIAASFSQRIRSLLFSKVNDFSMEEINRFSTDSLITRSTNDITQVQLLITMGLQMLIKAPIMVVWAMTKIIGKGMEWSIATGVTLGIMLAVIGLVMIFVMPKYKKMQTLTDNLNRVTRESLTGLRVVRAYNANDYQEDKFEAANGELTATQLYTNRGMAVMMPTMTVLMSGLNLAIYFIGALLINEAGVMERMTLFSNMVVFSSYATQVIMSFIMLVMIFTMLPRASVSAKRINEVLETEPAILDGQRTKGIDGMEGEIEFKNVSFQYPGASDYVLEDINFTAKKGETVAFIGSTGCGKSTLIGLIPRFYDATEGEIFVDGINVKEYDQEALHNKIGYVPQKAVLFRGTVSTNVGYGENGNLKPVHREIKSAIDIAQGSEFVEKMEGQYDADISQGGNNISGGQKQRLAIARAVCRKPEMYIFDDSFSALDYKTDRILRSALKKETGGVTCLLVAQRISSIMDADQIIVLDEGRVVGKGTHKELLNTCDVYMEIAKTQLDKEEMIS</sequence>
<dbReference type="CDD" id="cd18548">
    <property type="entry name" value="ABC_6TM_Tm287_like"/>
    <property type="match status" value="1"/>
</dbReference>
<feature type="transmembrane region" description="Helical" evidence="9">
    <location>
        <begin position="53"/>
        <end position="80"/>
    </location>
</feature>
<keyword evidence="4 9" id="KW-0812">Transmembrane</keyword>
<dbReference type="SUPFAM" id="SSF52540">
    <property type="entry name" value="P-loop containing nucleoside triphosphate hydrolases"/>
    <property type="match status" value="1"/>
</dbReference>
<dbReference type="FunFam" id="3.40.50.300:FF:000854">
    <property type="entry name" value="Multidrug ABC transporter ATP-binding protein"/>
    <property type="match status" value="1"/>
</dbReference>
<evidence type="ECO:0000256" key="3">
    <source>
        <dbReference type="ARBA" id="ARBA00022475"/>
    </source>
</evidence>
<dbReference type="InterPro" id="IPR017871">
    <property type="entry name" value="ABC_transporter-like_CS"/>
</dbReference>
<evidence type="ECO:0000256" key="1">
    <source>
        <dbReference type="ARBA" id="ARBA00004651"/>
    </source>
</evidence>
<proteinExistence type="predicted"/>
<dbReference type="InterPro" id="IPR011527">
    <property type="entry name" value="ABC1_TM_dom"/>
</dbReference>
<dbReference type="Proteomes" id="UP000284277">
    <property type="component" value="Unassembled WGS sequence"/>
</dbReference>
<gene>
    <name evidence="12" type="ORF">BET01_06720</name>
</gene>
<dbReference type="Gene3D" id="1.20.1560.10">
    <property type="entry name" value="ABC transporter type 1, transmembrane domain"/>
    <property type="match status" value="1"/>
</dbReference>
<evidence type="ECO:0000256" key="5">
    <source>
        <dbReference type="ARBA" id="ARBA00022741"/>
    </source>
</evidence>
<dbReference type="InterPro" id="IPR036640">
    <property type="entry name" value="ABC1_TM_sf"/>
</dbReference>
<protein>
    <submittedName>
        <fullName evidence="12">Multidrug ABC transporter ATP-binding protein</fullName>
    </submittedName>
</protein>
<comment type="subcellular location">
    <subcellularLocation>
        <location evidence="1">Cell membrane</location>
        <topology evidence="1">Multi-pass membrane protein</topology>
    </subcellularLocation>
</comment>
<dbReference type="PANTHER" id="PTHR43394">
    <property type="entry name" value="ATP-DEPENDENT PERMEASE MDL1, MITOCHONDRIAL"/>
    <property type="match status" value="1"/>
</dbReference>
<evidence type="ECO:0000259" key="11">
    <source>
        <dbReference type="PROSITE" id="PS50929"/>
    </source>
</evidence>
<feature type="transmembrane region" description="Helical" evidence="9">
    <location>
        <begin position="245"/>
        <end position="265"/>
    </location>
</feature>
<dbReference type="SMART" id="SM00382">
    <property type="entry name" value="AAA"/>
    <property type="match status" value="1"/>
</dbReference>
<dbReference type="InterPro" id="IPR027417">
    <property type="entry name" value="P-loop_NTPase"/>
</dbReference>
<evidence type="ECO:0000259" key="10">
    <source>
        <dbReference type="PROSITE" id="PS50893"/>
    </source>
</evidence>
<organism evidence="12 13">
    <name type="scientific">Lacrimispora algidixylanolytica</name>
    <dbReference type="NCBI Taxonomy" id="94868"/>
    <lineage>
        <taxon>Bacteria</taxon>
        <taxon>Bacillati</taxon>
        <taxon>Bacillota</taxon>
        <taxon>Clostridia</taxon>
        <taxon>Lachnospirales</taxon>
        <taxon>Lachnospiraceae</taxon>
        <taxon>Lacrimispora</taxon>
    </lineage>
</organism>
<keyword evidence="6 12" id="KW-0067">ATP-binding</keyword>
<evidence type="ECO:0000256" key="7">
    <source>
        <dbReference type="ARBA" id="ARBA00022989"/>
    </source>
</evidence>
<dbReference type="SUPFAM" id="SSF90123">
    <property type="entry name" value="ABC transporter transmembrane region"/>
    <property type="match status" value="1"/>
</dbReference>
<feature type="transmembrane region" description="Helical" evidence="9">
    <location>
        <begin position="127"/>
        <end position="147"/>
    </location>
</feature>
<accession>A0A419SYE0</accession>
<dbReference type="PROSITE" id="PS00211">
    <property type="entry name" value="ABC_TRANSPORTER_1"/>
    <property type="match status" value="1"/>
</dbReference>
<keyword evidence="2" id="KW-0813">Transport</keyword>
<evidence type="ECO:0000313" key="12">
    <source>
        <dbReference type="EMBL" id="RKD30280.1"/>
    </source>
</evidence>
<comment type="caution">
    <text evidence="12">The sequence shown here is derived from an EMBL/GenBank/DDBJ whole genome shotgun (WGS) entry which is preliminary data.</text>
</comment>
<keyword evidence="8 9" id="KW-0472">Membrane</keyword>
<dbReference type="InterPro" id="IPR003593">
    <property type="entry name" value="AAA+_ATPase"/>
</dbReference>
<dbReference type="PROSITE" id="PS50929">
    <property type="entry name" value="ABC_TM1F"/>
    <property type="match status" value="1"/>
</dbReference>
<dbReference type="PANTHER" id="PTHR43394:SF1">
    <property type="entry name" value="ATP-BINDING CASSETTE SUB-FAMILY B MEMBER 10, MITOCHONDRIAL"/>
    <property type="match status" value="1"/>
</dbReference>
<evidence type="ECO:0000256" key="9">
    <source>
        <dbReference type="SAM" id="Phobius"/>
    </source>
</evidence>
<dbReference type="EMBL" id="MCIA01000031">
    <property type="protein sequence ID" value="RKD30280.1"/>
    <property type="molecule type" value="Genomic_DNA"/>
</dbReference>
<dbReference type="PROSITE" id="PS50893">
    <property type="entry name" value="ABC_TRANSPORTER_2"/>
    <property type="match status" value="1"/>
</dbReference>
<keyword evidence="5" id="KW-0547">Nucleotide-binding</keyword>
<keyword evidence="7 9" id="KW-1133">Transmembrane helix</keyword>
<name>A0A419SYE0_9FIRM</name>
<dbReference type="AlphaFoldDB" id="A0A419SYE0"/>
<reference evidence="12 13" key="1">
    <citation type="submission" date="2016-08" db="EMBL/GenBank/DDBJ databases">
        <title>A new outlook on sporulation: Clostridium algidixylanolyticum.</title>
        <authorList>
            <person name="Poppleton D.I."/>
            <person name="Gribaldo S."/>
        </authorList>
    </citation>
    <scope>NUCLEOTIDE SEQUENCE [LARGE SCALE GENOMIC DNA]</scope>
    <source>
        <strain evidence="12 13">SPL73</strain>
    </source>
</reference>
<evidence type="ECO:0000256" key="6">
    <source>
        <dbReference type="ARBA" id="ARBA00022840"/>
    </source>
</evidence>
<dbReference type="Pfam" id="PF00005">
    <property type="entry name" value="ABC_tran"/>
    <property type="match status" value="1"/>
</dbReference>
<dbReference type="Gene3D" id="3.40.50.300">
    <property type="entry name" value="P-loop containing nucleotide triphosphate hydrolases"/>
    <property type="match status" value="1"/>
</dbReference>
<evidence type="ECO:0000256" key="2">
    <source>
        <dbReference type="ARBA" id="ARBA00022448"/>
    </source>
</evidence>
<feature type="transmembrane region" description="Helical" evidence="9">
    <location>
        <begin position="12"/>
        <end position="29"/>
    </location>
</feature>
<keyword evidence="3" id="KW-1003">Cell membrane</keyword>
<dbReference type="GO" id="GO:0016887">
    <property type="term" value="F:ATP hydrolysis activity"/>
    <property type="evidence" value="ECO:0007669"/>
    <property type="project" value="InterPro"/>
</dbReference>
<dbReference type="OrthoDB" id="9762778at2"/>
<dbReference type="GO" id="GO:0015421">
    <property type="term" value="F:ABC-type oligopeptide transporter activity"/>
    <property type="evidence" value="ECO:0007669"/>
    <property type="project" value="TreeGrafter"/>
</dbReference>
<feature type="transmembrane region" description="Helical" evidence="9">
    <location>
        <begin position="285"/>
        <end position="303"/>
    </location>
</feature>
<dbReference type="Pfam" id="PF00664">
    <property type="entry name" value="ABC_membrane"/>
    <property type="match status" value="1"/>
</dbReference>
<evidence type="ECO:0000256" key="8">
    <source>
        <dbReference type="ARBA" id="ARBA00023136"/>
    </source>
</evidence>
<dbReference type="InterPro" id="IPR003439">
    <property type="entry name" value="ABC_transporter-like_ATP-bd"/>
</dbReference>